<sequence>MDDASIALIERNFILCGLKGHAIQPKPVRSHVLGAPSRDWFTDEQTLRQQVVPRFEAVTKGLIEDDAEASDAGQFHVGRHALCWVMR</sequence>
<gene>
    <name evidence="1" type="ORF">FBZ88_109114</name>
</gene>
<dbReference type="AlphaFoldDB" id="A0A560FVP9"/>
<accession>A0A560FVP9</accession>
<evidence type="ECO:0000313" key="2">
    <source>
        <dbReference type="Proteomes" id="UP000316545"/>
    </source>
</evidence>
<name>A0A560FVP9_9PROT</name>
<proteinExistence type="predicted"/>
<comment type="caution">
    <text evidence="1">The sequence shown here is derived from an EMBL/GenBank/DDBJ whole genome shotgun (WGS) entry which is preliminary data.</text>
</comment>
<keyword evidence="2" id="KW-1185">Reference proteome</keyword>
<evidence type="ECO:0000313" key="1">
    <source>
        <dbReference type="EMBL" id="TWB25717.1"/>
    </source>
</evidence>
<protein>
    <submittedName>
        <fullName evidence="1">Uncharacterized protein</fullName>
    </submittedName>
</protein>
<dbReference type="EMBL" id="VITO01000009">
    <property type="protein sequence ID" value="TWB25717.1"/>
    <property type="molecule type" value="Genomic_DNA"/>
</dbReference>
<reference evidence="1 2" key="1">
    <citation type="submission" date="2019-06" db="EMBL/GenBank/DDBJ databases">
        <title>Genomic Encyclopedia of Type Strains, Phase IV (KMG-V): Genome sequencing to study the core and pangenomes of soil and plant-associated prokaryotes.</title>
        <authorList>
            <person name="Whitman W."/>
        </authorList>
    </citation>
    <scope>NUCLEOTIDE SEQUENCE [LARGE SCALE GENOMIC DNA]</scope>
    <source>
        <strain evidence="1 2">BR 11865</strain>
    </source>
</reference>
<dbReference type="Proteomes" id="UP000316545">
    <property type="component" value="Unassembled WGS sequence"/>
</dbReference>
<organism evidence="1 2">
    <name type="scientific">Nitrospirillum amazonense</name>
    <dbReference type="NCBI Taxonomy" id="28077"/>
    <lineage>
        <taxon>Bacteria</taxon>
        <taxon>Pseudomonadati</taxon>
        <taxon>Pseudomonadota</taxon>
        <taxon>Alphaproteobacteria</taxon>
        <taxon>Rhodospirillales</taxon>
        <taxon>Azospirillaceae</taxon>
        <taxon>Nitrospirillum</taxon>
    </lineage>
</organism>